<reference evidence="1 2" key="1">
    <citation type="submission" date="2018-04" db="EMBL/GenBank/DDBJ databases">
        <authorList>
            <person name="Go L.Y."/>
            <person name="Mitchell J.A."/>
        </authorList>
    </citation>
    <scope>NUCLEOTIDE SEQUENCE [LARGE SCALE GENOMIC DNA]</scope>
</reference>
<gene>
    <name evidence="1" type="ORF">Alexandra_276</name>
</gene>
<evidence type="ECO:0000313" key="1">
    <source>
        <dbReference type="EMBL" id="AWY08533.1"/>
    </source>
</evidence>
<name>A0A2Z4QEX6_9CAUD</name>
<proteinExistence type="predicted"/>
<organism evidence="1 2">
    <name type="scientific">Erwinia phage vB_EamM_Alexandra</name>
    <dbReference type="NCBI Taxonomy" id="2201424"/>
    <lineage>
        <taxon>Viruses</taxon>
        <taxon>Duplodnaviria</taxon>
        <taxon>Heunggongvirae</taxon>
        <taxon>Uroviricota</taxon>
        <taxon>Caudoviricetes</taxon>
        <taxon>Alexandravirus</taxon>
        <taxon>Alexandravirus alexandra</taxon>
    </lineage>
</organism>
<keyword evidence="2" id="KW-1185">Reference proteome</keyword>
<evidence type="ECO:0000313" key="2">
    <source>
        <dbReference type="Proteomes" id="UP000251795"/>
    </source>
</evidence>
<accession>A0A2Z4QEX6</accession>
<protein>
    <submittedName>
        <fullName evidence="1">Uncharacterized protein</fullName>
    </submittedName>
</protein>
<sequence>MNKTIGLMIDEDVMNWLDMLMPQELRRVIDALNNIVYSRRQELTVERLTEDEDVGALSHKELEIILRHASPKHEYDTSVLSNEQLLRLAMDAQFIIQYTLPCHCSPIMVKRAFANGLTCSLLGGFSNRADIIMAVHHWEYGLSNISLDAVTDSDVRPDDQGLYLCYDEHKQIRYGRLFKNANEGWTFHESYSNGGSTSWLEAGEGKTLDADDLPICLLSHWVFVAPDRSPSIIRKETDIKRLSDTQRIFLYLRSLSPHVKAEIVTHFDGVLDNRKFTSVDQIGRLTETDWRNAAIAIGEEERGQEGKHFWDDQGAWACFVAVLNSLCYDMETRDFQPQYEYQANDDTLDEDNNG</sequence>
<dbReference type="Proteomes" id="UP000251795">
    <property type="component" value="Segment"/>
</dbReference>
<dbReference type="EMBL" id="MH248138">
    <property type="protein sequence ID" value="AWY08533.1"/>
    <property type="molecule type" value="Genomic_DNA"/>
</dbReference>